<dbReference type="SMART" id="SM00028">
    <property type="entry name" value="TPR"/>
    <property type="match status" value="3"/>
</dbReference>
<dbReference type="InterPro" id="IPR019734">
    <property type="entry name" value="TPR_rpt"/>
</dbReference>
<dbReference type="Pfam" id="PF13469">
    <property type="entry name" value="Sulfotransfer_3"/>
    <property type="match status" value="1"/>
</dbReference>
<evidence type="ECO:0000313" key="3">
    <source>
        <dbReference type="EMBL" id="SDZ91589.1"/>
    </source>
</evidence>
<dbReference type="Pfam" id="PF13432">
    <property type="entry name" value="TPR_16"/>
    <property type="match status" value="2"/>
</dbReference>
<dbReference type="Gene3D" id="1.25.40.10">
    <property type="entry name" value="Tetratricopeptide repeat domain"/>
    <property type="match status" value="1"/>
</dbReference>
<dbReference type="OrthoDB" id="9815894at2"/>
<dbReference type="Gene3D" id="3.40.50.300">
    <property type="entry name" value="P-loop containing nucleotide triphosphate hydrolases"/>
    <property type="match status" value="1"/>
</dbReference>
<dbReference type="PROSITE" id="PS50005">
    <property type="entry name" value="TPR"/>
    <property type="match status" value="2"/>
</dbReference>
<keyword evidence="4" id="KW-1185">Reference proteome</keyword>
<dbReference type="SUPFAM" id="SSF48452">
    <property type="entry name" value="TPR-like"/>
    <property type="match status" value="1"/>
</dbReference>
<organism evidence="3 4">
    <name type="scientific">Microbulbifer marinus</name>
    <dbReference type="NCBI Taxonomy" id="658218"/>
    <lineage>
        <taxon>Bacteria</taxon>
        <taxon>Pseudomonadati</taxon>
        <taxon>Pseudomonadota</taxon>
        <taxon>Gammaproteobacteria</taxon>
        <taxon>Cellvibrionales</taxon>
        <taxon>Microbulbiferaceae</taxon>
        <taxon>Microbulbifer</taxon>
    </lineage>
</organism>
<dbReference type="AlphaFoldDB" id="A0A1H3WWS0"/>
<dbReference type="GO" id="GO:0008476">
    <property type="term" value="F:protein-tyrosine sulfotransferase activity"/>
    <property type="evidence" value="ECO:0007669"/>
    <property type="project" value="InterPro"/>
</dbReference>
<dbReference type="SUPFAM" id="SSF52540">
    <property type="entry name" value="P-loop containing nucleoside triphosphate hydrolases"/>
    <property type="match status" value="1"/>
</dbReference>
<keyword evidence="2" id="KW-0802">TPR repeat</keyword>
<proteinExistence type="predicted"/>
<evidence type="ECO:0000256" key="1">
    <source>
        <dbReference type="ARBA" id="ARBA00022679"/>
    </source>
</evidence>
<feature type="repeat" description="TPR" evidence="2">
    <location>
        <begin position="113"/>
        <end position="146"/>
    </location>
</feature>
<dbReference type="EMBL" id="FNQO01000001">
    <property type="protein sequence ID" value="SDZ91589.1"/>
    <property type="molecule type" value="Genomic_DNA"/>
</dbReference>
<dbReference type="STRING" id="658218.SAMN05216562_1186"/>
<dbReference type="InterPro" id="IPR011990">
    <property type="entry name" value="TPR-like_helical_dom_sf"/>
</dbReference>
<evidence type="ECO:0000313" key="4">
    <source>
        <dbReference type="Proteomes" id="UP000198658"/>
    </source>
</evidence>
<gene>
    <name evidence="3" type="ORF">SAMN05216562_1186</name>
</gene>
<protein>
    <submittedName>
        <fullName evidence="3">Tfp pilus assembly protein PilF</fullName>
    </submittedName>
</protein>
<dbReference type="PANTHER" id="PTHR12788:SF10">
    <property type="entry name" value="PROTEIN-TYROSINE SULFOTRANSFERASE"/>
    <property type="match status" value="1"/>
</dbReference>
<feature type="repeat" description="TPR" evidence="2">
    <location>
        <begin position="147"/>
        <end position="180"/>
    </location>
</feature>
<sequence length="532" mass="60402">MNYSLEEHESAEQVLSSVETALESDQLDRALGLVIKLVKAYPEMLDAQLLFSRIMLDAGRNKLALDSARKAVALDTTDARAMLHLSSVYYKCGFLEQAIQAAVRVEALLEDDGDGWSTLGAAFYKLGEFQRSIAAHERAVALDKSNHLYWYNLGISVQAAGDLKRGEEHFTKCLELQPDFARAYSSLARIKKQSRDSNHIKEMEKLVVDSRGDTETAMHLSYALSKEYEDLEEYDLAFRFLKSGSDIRRRGLNYDVGQDTAFVEKLIRCFPAGCFDDYPFGHDSGEPVFIVGMPRSGTTLTEQIISSHSDVFAAGELRDFGMNLTLQGGEKKPVEMLDEAGIKRLLGTNAASLGERYIAKTRPRTGHTPHFIDKLPRNSHYCGFIHWALPKAKIVLLDRHPVDVCFSNYKVLFKNGYEYSYNLDELAEYYIAYCRLMDHWEAIIPSENFYRVSYEALVASQEAESRKLIEFCGLPWQDQCLQFYNNKDGVTTASLAQVRQPIYKSAVARWRHYEAYLQPLIRRLQQAGIDCK</sequence>
<name>A0A1H3WWS0_9GAMM</name>
<dbReference type="PANTHER" id="PTHR12788">
    <property type="entry name" value="PROTEIN-TYROSINE SULFOTRANSFERASE 2"/>
    <property type="match status" value="1"/>
</dbReference>
<reference evidence="4" key="1">
    <citation type="submission" date="2016-10" db="EMBL/GenBank/DDBJ databases">
        <authorList>
            <person name="Varghese N."/>
            <person name="Submissions S."/>
        </authorList>
    </citation>
    <scope>NUCLEOTIDE SEQUENCE [LARGE SCALE GENOMIC DNA]</scope>
    <source>
        <strain evidence="4">CGMCC 1.10657</strain>
    </source>
</reference>
<evidence type="ECO:0000256" key="2">
    <source>
        <dbReference type="PROSITE-ProRule" id="PRU00339"/>
    </source>
</evidence>
<dbReference type="Proteomes" id="UP000198658">
    <property type="component" value="Unassembled WGS sequence"/>
</dbReference>
<accession>A0A1H3WWS0</accession>
<dbReference type="InterPro" id="IPR027417">
    <property type="entry name" value="P-loop_NTPase"/>
</dbReference>
<dbReference type="InterPro" id="IPR026634">
    <property type="entry name" value="TPST-like"/>
</dbReference>
<keyword evidence="1" id="KW-0808">Transferase</keyword>
<dbReference type="RefSeq" id="WP_091386064.1">
    <property type="nucleotide sequence ID" value="NZ_FNQO01000001.1"/>
</dbReference>